<evidence type="ECO:0000259" key="4">
    <source>
        <dbReference type="Pfam" id="PF01420"/>
    </source>
</evidence>
<proteinExistence type="inferred from homology"/>
<dbReference type="InterPro" id="IPR052021">
    <property type="entry name" value="Type-I_RS_S_subunit"/>
</dbReference>
<dbReference type="Proteomes" id="UP000011625">
    <property type="component" value="Unassembled WGS sequence"/>
</dbReference>
<gene>
    <name evidence="5" type="ORF">C450_18849</name>
</gene>
<dbReference type="GO" id="GO:0009307">
    <property type="term" value="P:DNA restriction-modification system"/>
    <property type="evidence" value="ECO:0007669"/>
    <property type="project" value="UniProtKB-KW"/>
</dbReference>
<dbReference type="Pfam" id="PF01420">
    <property type="entry name" value="Methylase_S"/>
    <property type="match status" value="1"/>
</dbReference>
<dbReference type="AlphaFoldDB" id="M0MWL9"/>
<evidence type="ECO:0000313" key="6">
    <source>
        <dbReference type="Proteomes" id="UP000011625"/>
    </source>
</evidence>
<dbReference type="PANTHER" id="PTHR30408">
    <property type="entry name" value="TYPE-1 RESTRICTION ENZYME ECOKI SPECIFICITY PROTEIN"/>
    <property type="match status" value="1"/>
</dbReference>
<dbReference type="EMBL" id="AOME01000086">
    <property type="protein sequence ID" value="EMA48835.1"/>
    <property type="molecule type" value="Genomic_DNA"/>
</dbReference>
<dbReference type="STRING" id="1227456.C450_18849"/>
<evidence type="ECO:0000256" key="1">
    <source>
        <dbReference type="ARBA" id="ARBA00010923"/>
    </source>
</evidence>
<sequence length="438" mass="48910">MSRTSEEASIEKIPTSFPTTRLKFGVERRTDKFDTVPEEVPRVSLDMVESWTGNVVENSEEDAEASAGLVRFHAGDVCFSKLRPYLAKAFEAEHFGAASPEFLVFRPTQFDARFLRYLLLSREFIERVDASTYGAKMPRASWNFIGDMLVPCPNERVQEEVADFLDHRTARIDALVAKQKRLLDLFRERRNSIVSTAVCRGVKSERSLKPSGIDGVGNIPGNWDTRKLKWLLKKSPKNGISPPIASESEGIPTFSISTVGNGEVSVMDDLKYADVSEEKARNYSINEGDVLMIRGNGNPELVGKCGIVTPPVPEDCIYPDILISIKFRPQLSAKFFVYLLNSPPIRPQIEVGAKTSTGLWKISQNTISNIRVPCPPVEEQQEIVESIDSASSELDHLTQKTQRSIDLLEEKRQALITAAVTGQIDVTEERGETHATHR</sequence>
<evidence type="ECO:0000256" key="2">
    <source>
        <dbReference type="ARBA" id="ARBA00022747"/>
    </source>
</evidence>
<comment type="similarity">
    <text evidence="1">Belongs to the type-I restriction system S methylase family.</text>
</comment>
<accession>M0MWL9</accession>
<organism evidence="5 6">
    <name type="scientific">Halococcus salifodinae DSM 8989</name>
    <dbReference type="NCBI Taxonomy" id="1227456"/>
    <lineage>
        <taxon>Archaea</taxon>
        <taxon>Methanobacteriati</taxon>
        <taxon>Methanobacteriota</taxon>
        <taxon>Stenosarchaea group</taxon>
        <taxon>Halobacteria</taxon>
        <taxon>Halobacteriales</taxon>
        <taxon>Halococcaceae</taxon>
        <taxon>Halococcus</taxon>
    </lineage>
</organism>
<dbReference type="SUPFAM" id="SSF116734">
    <property type="entry name" value="DNA methylase specificity domain"/>
    <property type="match status" value="2"/>
</dbReference>
<dbReference type="GO" id="GO:0003677">
    <property type="term" value="F:DNA binding"/>
    <property type="evidence" value="ECO:0007669"/>
    <property type="project" value="UniProtKB-KW"/>
</dbReference>
<name>M0MWL9_9EURY</name>
<keyword evidence="3" id="KW-0238">DNA-binding</keyword>
<dbReference type="OrthoDB" id="214860at2157"/>
<dbReference type="RefSeq" id="WP_005046115.1">
    <property type="nucleotide sequence ID" value="NZ_AOME01000086.1"/>
</dbReference>
<dbReference type="InterPro" id="IPR044946">
    <property type="entry name" value="Restrct_endonuc_typeI_TRD_sf"/>
</dbReference>
<dbReference type="PATRIC" id="fig|1227456.3.peg.3833"/>
<comment type="caution">
    <text evidence="5">The sequence shown here is derived from an EMBL/GenBank/DDBJ whole genome shotgun (WGS) entry which is preliminary data.</text>
</comment>
<reference evidence="5 6" key="1">
    <citation type="journal article" date="2014" name="PLoS Genet.">
        <title>Phylogenetically driven sequencing of extremely halophilic archaea reveals strategies for static and dynamic osmo-response.</title>
        <authorList>
            <person name="Becker E.A."/>
            <person name="Seitzer P.M."/>
            <person name="Tritt A."/>
            <person name="Larsen D."/>
            <person name="Krusor M."/>
            <person name="Yao A.I."/>
            <person name="Wu D."/>
            <person name="Madern D."/>
            <person name="Eisen J.A."/>
            <person name="Darling A.E."/>
            <person name="Facciotti M.T."/>
        </authorList>
    </citation>
    <scope>NUCLEOTIDE SEQUENCE [LARGE SCALE GENOMIC DNA]</scope>
    <source>
        <strain evidence="5 6">DSM 8989</strain>
    </source>
</reference>
<keyword evidence="2" id="KW-0680">Restriction system</keyword>
<keyword evidence="6" id="KW-1185">Reference proteome</keyword>
<evidence type="ECO:0000256" key="3">
    <source>
        <dbReference type="ARBA" id="ARBA00023125"/>
    </source>
</evidence>
<dbReference type="PANTHER" id="PTHR30408:SF12">
    <property type="entry name" value="TYPE I RESTRICTION ENZYME MJAVIII SPECIFICITY SUBUNIT"/>
    <property type="match status" value="1"/>
</dbReference>
<dbReference type="Gene3D" id="3.90.220.20">
    <property type="entry name" value="DNA methylase specificity domains"/>
    <property type="match status" value="2"/>
</dbReference>
<protein>
    <submittedName>
        <fullName evidence="5">Restriction modification system DNA specificity subunit</fullName>
    </submittedName>
</protein>
<feature type="domain" description="Type I restriction modification DNA specificity" evidence="4">
    <location>
        <begin position="220"/>
        <end position="400"/>
    </location>
</feature>
<dbReference type="InterPro" id="IPR000055">
    <property type="entry name" value="Restrct_endonuc_typeI_TRD"/>
</dbReference>
<evidence type="ECO:0000313" key="5">
    <source>
        <dbReference type="EMBL" id="EMA48835.1"/>
    </source>
</evidence>